<evidence type="ECO:0000313" key="1">
    <source>
        <dbReference type="EMBL" id="SFZ81035.1"/>
    </source>
</evidence>
<dbReference type="KEGG" id="tmar:MARIT_0917"/>
<dbReference type="Proteomes" id="UP000231564">
    <property type="component" value="Chromosome MARIT"/>
</dbReference>
<dbReference type="AlphaFoldDB" id="A0A2H1E7L5"/>
<organism evidence="1 2">
    <name type="scientific">Tenacibaculum maritimum NCIMB 2154</name>
    <dbReference type="NCBI Taxonomy" id="1349785"/>
    <lineage>
        <taxon>Bacteria</taxon>
        <taxon>Pseudomonadati</taxon>
        <taxon>Bacteroidota</taxon>
        <taxon>Flavobacteriia</taxon>
        <taxon>Flavobacteriales</taxon>
        <taxon>Flavobacteriaceae</taxon>
        <taxon>Tenacibaculum</taxon>
    </lineage>
</organism>
<accession>A0A2H1E7L5</accession>
<dbReference type="EMBL" id="LT634361">
    <property type="protein sequence ID" value="SFZ81035.1"/>
    <property type="molecule type" value="Genomic_DNA"/>
</dbReference>
<keyword evidence="2" id="KW-1185">Reference proteome</keyword>
<name>A0A2H1E7L5_9FLAO</name>
<sequence length="163" mass="18798">MAMGCYVQRGKKILFKLMKTVLLYIALLISLSCSKKIHDYQVKPISIQNKQKESEKIKYLSGKIYPIPEPKKFHSAILLLHYNDSIKTYSASDFDGNFTFYDFKSELITEKSYIYAANKGCLPKKIMVDNLTNPIIIILEQDSINGLSHDKLIELHHKNRPID</sequence>
<evidence type="ECO:0000313" key="2">
    <source>
        <dbReference type="Proteomes" id="UP000231564"/>
    </source>
</evidence>
<protein>
    <submittedName>
        <fullName evidence="1">Uncharacterized protein</fullName>
    </submittedName>
</protein>
<reference evidence="1 2" key="1">
    <citation type="submission" date="2016-11" db="EMBL/GenBank/DDBJ databases">
        <authorList>
            <person name="Jaros S."/>
            <person name="Januszkiewicz K."/>
            <person name="Wedrychowicz H."/>
        </authorList>
    </citation>
    <scope>NUCLEOTIDE SEQUENCE [LARGE SCALE GENOMIC DNA]</scope>
    <source>
        <strain evidence="1">NCIMB 2154T</strain>
    </source>
</reference>
<dbReference type="STRING" id="1349785.GCA_000509405_00184"/>
<gene>
    <name evidence="1" type="ORF">MARIT_0917</name>
</gene>
<proteinExistence type="predicted"/>